<dbReference type="AlphaFoldDB" id="A0A8S9YBM0"/>
<comment type="caution">
    <text evidence="2">The sequence shown here is derived from an EMBL/GenBank/DDBJ whole genome shotgun (WGS) entry which is preliminary data.</text>
</comment>
<dbReference type="PANTHER" id="PTHR10151">
    <property type="entry name" value="ECTONUCLEOTIDE PYROPHOSPHATASE/PHOSPHODIESTERASE"/>
    <property type="match status" value="1"/>
</dbReference>
<dbReference type="Pfam" id="PF01663">
    <property type="entry name" value="Phosphodiest"/>
    <property type="match status" value="1"/>
</dbReference>
<keyword evidence="3" id="KW-1185">Reference proteome</keyword>
<keyword evidence="1" id="KW-1133">Transmembrane helix</keyword>
<dbReference type="GO" id="GO:0016787">
    <property type="term" value="F:hydrolase activity"/>
    <property type="evidence" value="ECO:0007669"/>
    <property type="project" value="UniProtKB-ARBA"/>
</dbReference>
<dbReference type="OrthoDB" id="415411at2759"/>
<feature type="transmembrane region" description="Helical" evidence="1">
    <location>
        <begin position="12"/>
        <end position="39"/>
    </location>
</feature>
<evidence type="ECO:0000256" key="1">
    <source>
        <dbReference type="SAM" id="Phobius"/>
    </source>
</evidence>
<dbReference type="PANTHER" id="PTHR10151:SF120">
    <property type="entry name" value="BIS(5'-ADENOSYL)-TRIPHOSPHATASE"/>
    <property type="match status" value="1"/>
</dbReference>
<keyword evidence="1" id="KW-0472">Membrane</keyword>
<dbReference type="Gene3D" id="3.40.720.10">
    <property type="entry name" value="Alkaline Phosphatase, subunit A"/>
    <property type="match status" value="1"/>
</dbReference>
<dbReference type="Gene3D" id="3.30.1360.180">
    <property type="match status" value="1"/>
</dbReference>
<dbReference type="Proteomes" id="UP000822476">
    <property type="component" value="Unassembled WGS sequence"/>
</dbReference>
<feature type="transmembrane region" description="Helical" evidence="1">
    <location>
        <begin position="448"/>
        <end position="474"/>
    </location>
</feature>
<protein>
    <recommendedName>
        <fullName evidence="4">Ectonucleotide pyrophosphatase/phosphodiesterase family member 5</fullName>
    </recommendedName>
</protein>
<dbReference type="InterPro" id="IPR002591">
    <property type="entry name" value="Phosphodiest/P_Trfase"/>
</dbReference>
<reference evidence="2" key="1">
    <citation type="submission" date="2019-07" db="EMBL/GenBank/DDBJ databases">
        <title>Annotation for the trematode Paragonimus miyazaki's.</title>
        <authorList>
            <person name="Choi Y.-J."/>
        </authorList>
    </citation>
    <scope>NUCLEOTIDE SEQUENCE</scope>
    <source>
        <strain evidence="2">Japan</strain>
    </source>
</reference>
<dbReference type="CDD" id="cd16018">
    <property type="entry name" value="Enpp"/>
    <property type="match status" value="1"/>
</dbReference>
<evidence type="ECO:0000313" key="3">
    <source>
        <dbReference type="Proteomes" id="UP000822476"/>
    </source>
</evidence>
<evidence type="ECO:0008006" key="4">
    <source>
        <dbReference type="Google" id="ProtNLM"/>
    </source>
</evidence>
<organism evidence="2 3">
    <name type="scientific">Paragonimus skrjabini miyazakii</name>
    <dbReference type="NCBI Taxonomy" id="59628"/>
    <lineage>
        <taxon>Eukaryota</taxon>
        <taxon>Metazoa</taxon>
        <taxon>Spiralia</taxon>
        <taxon>Lophotrochozoa</taxon>
        <taxon>Platyhelminthes</taxon>
        <taxon>Trematoda</taxon>
        <taxon>Digenea</taxon>
        <taxon>Plagiorchiida</taxon>
        <taxon>Troglotremata</taxon>
        <taxon>Troglotrematidae</taxon>
        <taxon>Paragonimus</taxon>
    </lineage>
</organism>
<keyword evidence="1" id="KW-0812">Transmembrane</keyword>
<evidence type="ECO:0000313" key="2">
    <source>
        <dbReference type="EMBL" id="KAF7233659.1"/>
    </source>
</evidence>
<gene>
    <name evidence="2" type="ORF">EG68_07302</name>
</gene>
<accession>A0A8S9YBM0</accession>
<name>A0A8S9YBM0_9TREM</name>
<dbReference type="EMBL" id="JTDE01020901">
    <property type="protein sequence ID" value="KAF7233659.1"/>
    <property type="molecule type" value="Genomic_DNA"/>
</dbReference>
<proteinExistence type="predicted"/>
<dbReference type="SUPFAM" id="SSF53649">
    <property type="entry name" value="Alkaline phosphatase-like"/>
    <property type="match status" value="1"/>
</dbReference>
<sequence length="566" mass="64007">MLSMLNHYAARWLTSIIYTLLFDISFSMIVCTFGAILAAQPNKLLLISLDGFRHDYLDIAKSVNVDVSGFERIWKSGFRALRVENEFVTRTAPNHFSMVTGLHSESHGIVDNVFFDPDLNDTFVFGNASQSTQSRWFDVLGEPIWVTNERHGYRSCVTSWPGSRAPIKGFLPSYFSLKHNSSIPFRDSINKALTCLQDEHTTLVLLYHHEPDTQGHITGPLSSEVMNVVDSLNGDIEYLLQRLHAVPSLRTSVNVILTSDHGMANVSRENVIVLQDYLSDDMYASPGKDVRVLWALWPKQNFTAGDLLHSLKNRHPKLRVLLKTELPRRLFYTYNVRIAPVIAYAEPGWLVSRSKLSSEYTFPGGEHGYDPEFTDMSPFLLASGPGFRPVNDSHTIPSIKMVDLYPMMCYLLGLQNPGPHNGSLTRVAHLLQAQNNAHSWFASPWDAFILYLTFALIAVLSVTLIVFGCMTHCFTRTRSIQAMRHARQRKTARLAIPMTNVSTSIVSNSNLIRASGDHAHPGEDLQQLLRSLSDEDEVEHLDRNNKFYISDETLLNMLHEPKSRYP</sequence>
<dbReference type="InterPro" id="IPR017850">
    <property type="entry name" value="Alkaline_phosphatase_core_sf"/>
</dbReference>